<dbReference type="PANTHER" id="PTHR30383:SF5">
    <property type="entry name" value="SGNH HYDROLASE-TYPE ESTERASE DOMAIN-CONTAINING PROTEIN"/>
    <property type="match status" value="1"/>
</dbReference>
<dbReference type="EMBL" id="JBHPBY010000496">
    <property type="protein sequence ID" value="MFC1853417.1"/>
    <property type="molecule type" value="Genomic_DNA"/>
</dbReference>
<sequence length="410" mass="47001">MRTTTKSLVFGMFVTILFPLVILFLLEIGIRLLGINTDVARNTDLKVEVPIWVLMNENWVEQSKARLQNKRQWVVEATKWLSYFEEARYIQYKMKPHVAASVVNYFNPIELQKQVKFKITSNSQGFRTKEFSKRKGDHVLRAVALGDSSTFGWGVSSTQTFSHILEEKLNGALPDWDCEVLNLGLPGYTSVHGINLYDTLVASLAPDILIISFGANDPRMLKYSVKEVLAQDKTWVGALKSFLRKFKLYGLTKKIILYFYNPFSSGKTDTPESERHLKKRAVSMAEYKQNLTYFIDSAREKGIAIIFIGVCTADSYLQVMKETALQENVPFLEIRTLYLENYEKIVNKEIYGNIVTYYENLYGSEAMVQRKSLYFSVDGCHPNIIGHNLIGEALYNRLKPLLVDRGIMIE</sequence>
<dbReference type="GO" id="GO:0016787">
    <property type="term" value="F:hydrolase activity"/>
    <property type="evidence" value="ECO:0007669"/>
    <property type="project" value="UniProtKB-KW"/>
</dbReference>
<evidence type="ECO:0000313" key="3">
    <source>
        <dbReference type="EMBL" id="MFC1853417.1"/>
    </source>
</evidence>
<keyword evidence="3" id="KW-0378">Hydrolase</keyword>
<accession>A0ABV6Z4P5</accession>
<keyword evidence="1" id="KW-0812">Transmembrane</keyword>
<comment type="caution">
    <text evidence="3">The sequence shown here is derived from an EMBL/GenBank/DDBJ whole genome shotgun (WGS) entry which is preliminary data.</text>
</comment>
<dbReference type="InterPro" id="IPR036514">
    <property type="entry name" value="SGNH_hydro_sf"/>
</dbReference>
<evidence type="ECO:0000259" key="2">
    <source>
        <dbReference type="Pfam" id="PF13472"/>
    </source>
</evidence>
<protein>
    <submittedName>
        <fullName evidence="3">SGNH/GDSL hydrolase family protein</fullName>
    </submittedName>
</protein>
<feature type="domain" description="SGNH hydrolase-type esterase" evidence="2">
    <location>
        <begin position="144"/>
        <end position="299"/>
    </location>
</feature>
<dbReference type="InterPro" id="IPR013830">
    <property type="entry name" value="SGNH_hydro"/>
</dbReference>
<keyword evidence="1" id="KW-1133">Transmembrane helix</keyword>
<dbReference type="InterPro" id="IPR051532">
    <property type="entry name" value="Ester_Hydrolysis_Enzymes"/>
</dbReference>
<reference evidence="3 4" key="1">
    <citation type="submission" date="2024-09" db="EMBL/GenBank/DDBJ databases">
        <title>Laminarin stimulates single cell rates of sulfate reduction while oxygen inhibits transcriptomic activity in coastal marine sediment.</title>
        <authorList>
            <person name="Lindsay M."/>
            <person name="Orcutt B."/>
            <person name="Emerson D."/>
            <person name="Stepanauskas R."/>
            <person name="D'Angelo T."/>
        </authorList>
    </citation>
    <scope>NUCLEOTIDE SEQUENCE [LARGE SCALE GENOMIC DNA]</scope>
    <source>
        <strain evidence="3">SAG AM-311-K15</strain>
    </source>
</reference>
<gene>
    <name evidence="3" type="ORF">ACFL27_24740</name>
</gene>
<dbReference type="Pfam" id="PF13472">
    <property type="entry name" value="Lipase_GDSL_2"/>
    <property type="match status" value="1"/>
</dbReference>
<dbReference type="PANTHER" id="PTHR30383">
    <property type="entry name" value="THIOESTERASE 1/PROTEASE 1/LYSOPHOSPHOLIPASE L1"/>
    <property type="match status" value="1"/>
</dbReference>
<evidence type="ECO:0000313" key="4">
    <source>
        <dbReference type="Proteomes" id="UP001594351"/>
    </source>
</evidence>
<proteinExistence type="predicted"/>
<name>A0ABV6Z4P5_UNCC1</name>
<feature type="transmembrane region" description="Helical" evidence="1">
    <location>
        <begin position="7"/>
        <end position="26"/>
    </location>
</feature>
<organism evidence="3 4">
    <name type="scientific">candidate division CSSED10-310 bacterium</name>
    <dbReference type="NCBI Taxonomy" id="2855610"/>
    <lineage>
        <taxon>Bacteria</taxon>
        <taxon>Bacteria division CSSED10-310</taxon>
    </lineage>
</organism>
<evidence type="ECO:0000256" key="1">
    <source>
        <dbReference type="SAM" id="Phobius"/>
    </source>
</evidence>
<dbReference type="Gene3D" id="3.40.50.1110">
    <property type="entry name" value="SGNH hydrolase"/>
    <property type="match status" value="1"/>
</dbReference>
<dbReference type="SUPFAM" id="SSF52266">
    <property type="entry name" value="SGNH hydrolase"/>
    <property type="match status" value="1"/>
</dbReference>
<keyword evidence="4" id="KW-1185">Reference proteome</keyword>
<dbReference type="Proteomes" id="UP001594351">
    <property type="component" value="Unassembled WGS sequence"/>
</dbReference>
<keyword evidence="1" id="KW-0472">Membrane</keyword>